<comment type="caution">
    <text evidence="6">The sequence shown here is derived from an EMBL/GenBank/DDBJ whole genome shotgun (WGS) entry which is preliminary data.</text>
</comment>
<evidence type="ECO:0000256" key="3">
    <source>
        <dbReference type="ARBA" id="ARBA00022989"/>
    </source>
</evidence>
<organism evidence="6 7">
    <name type="scientific">Protopolystoma xenopodis</name>
    <dbReference type="NCBI Taxonomy" id="117903"/>
    <lineage>
        <taxon>Eukaryota</taxon>
        <taxon>Metazoa</taxon>
        <taxon>Spiralia</taxon>
        <taxon>Lophotrochozoa</taxon>
        <taxon>Platyhelminthes</taxon>
        <taxon>Monogenea</taxon>
        <taxon>Polyopisthocotylea</taxon>
        <taxon>Polystomatidea</taxon>
        <taxon>Polystomatidae</taxon>
        <taxon>Protopolystoma</taxon>
    </lineage>
</organism>
<dbReference type="Gene3D" id="1.20.1250.20">
    <property type="entry name" value="MFS general substrate transporter like domains"/>
    <property type="match status" value="1"/>
</dbReference>
<dbReference type="AlphaFoldDB" id="A0A3S5BZL4"/>
<feature type="transmembrane region" description="Helical" evidence="5">
    <location>
        <begin position="85"/>
        <end position="104"/>
    </location>
</feature>
<dbReference type="GO" id="GO:0005351">
    <property type="term" value="F:carbohydrate:proton symporter activity"/>
    <property type="evidence" value="ECO:0007669"/>
    <property type="project" value="TreeGrafter"/>
</dbReference>
<name>A0A3S5BZL4_9PLAT</name>
<protein>
    <recommendedName>
        <fullName evidence="8">Major facilitator superfamily (MFS) profile domain-containing protein</fullName>
    </recommendedName>
</protein>
<dbReference type="InterPro" id="IPR005828">
    <property type="entry name" value="MFS_sugar_transport-like"/>
</dbReference>
<dbReference type="Proteomes" id="UP000784294">
    <property type="component" value="Unassembled WGS sequence"/>
</dbReference>
<keyword evidence="2 5" id="KW-0812">Transmembrane</keyword>
<evidence type="ECO:0000256" key="1">
    <source>
        <dbReference type="ARBA" id="ARBA00004141"/>
    </source>
</evidence>
<evidence type="ECO:0008006" key="8">
    <source>
        <dbReference type="Google" id="ProtNLM"/>
    </source>
</evidence>
<gene>
    <name evidence="6" type="ORF">PXEA_LOCUS19641</name>
</gene>
<keyword evidence="4 5" id="KW-0472">Membrane</keyword>
<reference evidence="6" key="1">
    <citation type="submission" date="2018-11" db="EMBL/GenBank/DDBJ databases">
        <authorList>
            <consortium name="Pathogen Informatics"/>
        </authorList>
    </citation>
    <scope>NUCLEOTIDE SEQUENCE</scope>
</reference>
<evidence type="ECO:0000256" key="4">
    <source>
        <dbReference type="ARBA" id="ARBA00023136"/>
    </source>
</evidence>
<evidence type="ECO:0000313" key="7">
    <source>
        <dbReference type="Proteomes" id="UP000784294"/>
    </source>
</evidence>
<dbReference type="PANTHER" id="PTHR48022">
    <property type="entry name" value="PLASTIDIC GLUCOSE TRANSPORTER 4"/>
    <property type="match status" value="1"/>
</dbReference>
<proteinExistence type="predicted"/>
<dbReference type="PANTHER" id="PTHR48022:SF2">
    <property type="entry name" value="PLASTIDIC GLUCOSE TRANSPORTER 4"/>
    <property type="match status" value="1"/>
</dbReference>
<sequence length="136" mass="14946">MMLNEYESIDVIHRAPIPQPARLLPVTLPCISEIKSCLVKNSIDTRCLFLGLMLVTFQQLTGVNVIFFYAESIFNRLGSENSSRQAAWLGFVQVLCTVAATIVVDRLSRRIMLVAGSVIMAIGLSALGFLILVSSK</sequence>
<dbReference type="SUPFAM" id="SSF103473">
    <property type="entry name" value="MFS general substrate transporter"/>
    <property type="match status" value="1"/>
</dbReference>
<dbReference type="InterPro" id="IPR050360">
    <property type="entry name" value="MFS_Sugar_Transporters"/>
</dbReference>
<dbReference type="OrthoDB" id="6269767at2759"/>
<feature type="transmembrane region" description="Helical" evidence="5">
    <location>
        <begin position="111"/>
        <end position="133"/>
    </location>
</feature>
<feature type="transmembrane region" description="Helical" evidence="5">
    <location>
        <begin position="48"/>
        <end position="70"/>
    </location>
</feature>
<dbReference type="Pfam" id="PF00083">
    <property type="entry name" value="Sugar_tr"/>
    <property type="match status" value="1"/>
</dbReference>
<evidence type="ECO:0000313" key="6">
    <source>
        <dbReference type="EMBL" id="VEL26201.1"/>
    </source>
</evidence>
<accession>A0A3S5BZL4</accession>
<dbReference type="EMBL" id="CAAALY010078741">
    <property type="protein sequence ID" value="VEL26201.1"/>
    <property type="molecule type" value="Genomic_DNA"/>
</dbReference>
<evidence type="ECO:0000256" key="2">
    <source>
        <dbReference type="ARBA" id="ARBA00022692"/>
    </source>
</evidence>
<evidence type="ECO:0000256" key="5">
    <source>
        <dbReference type="SAM" id="Phobius"/>
    </source>
</evidence>
<dbReference type="GO" id="GO:0016020">
    <property type="term" value="C:membrane"/>
    <property type="evidence" value="ECO:0007669"/>
    <property type="project" value="UniProtKB-SubCell"/>
</dbReference>
<keyword evidence="7" id="KW-1185">Reference proteome</keyword>
<keyword evidence="3 5" id="KW-1133">Transmembrane helix</keyword>
<dbReference type="InterPro" id="IPR036259">
    <property type="entry name" value="MFS_trans_sf"/>
</dbReference>
<comment type="subcellular location">
    <subcellularLocation>
        <location evidence="1">Membrane</location>
        <topology evidence="1">Multi-pass membrane protein</topology>
    </subcellularLocation>
</comment>